<dbReference type="InterPro" id="IPR017540">
    <property type="entry name" value="Exosortase-1"/>
</dbReference>
<evidence type="ECO:0000313" key="11">
    <source>
        <dbReference type="Proteomes" id="UP001144372"/>
    </source>
</evidence>
<dbReference type="Pfam" id="PF09721">
    <property type="entry name" value="Exosortase_EpsH"/>
    <property type="match status" value="1"/>
</dbReference>
<keyword evidence="4 9" id="KW-0812">Transmembrane</keyword>
<proteinExistence type="predicted"/>
<name>A0A9W6LA02_9BACT</name>
<dbReference type="NCBIfam" id="TIGR02602">
    <property type="entry name" value="8TM_EpsH"/>
    <property type="match status" value="1"/>
</dbReference>
<evidence type="ECO:0000256" key="6">
    <source>
        <dbReference type="ARBA" id="ARBA00022989"/>
    </source>
</evidence>
<evidence type="ECO:0000256" key="8">
    <source>
        <dbReference type="SAM" id="MobiDB-lite"/>
    </source>
</evidence>
<keyword evidence="7 9" id="KW-0472">Membrane</keyword>
<organism evidence="10 11">
    <name type="scientific">Desulforhabdus amnigena</name>
    <dbReference type="NCBI Taxonomy" id="40218"/>
    <lineage>
        <taxon>Bacteria</taxon>
        <taxon>Pseudomonadati</taxon>
        <taxon>Thermodesulfobacteriota</taxon>
        <taxon>Syntrophobacteria</taxon>
        <taxon>Syntrophobacterales</taxon>
        <taxon>Syntrophobacteraceae</taxon>
        <taxon>Desulforhabdus</taxon>
    </lineage>
</organism>
<dbReference type="EMBL" id="BSDR01000001">
    <property type="protein sequence ID" value="GLI35909.1"/>
    <property type="molecule type" value="Genomic_DNA"/>
</dbReference>
<feature type="transmembrane region" description="Helical" evidence="9">
    <location>
        <begin position="269"/>
        <end position="289"/>
    </location>
</feature>
<keyword evidence="2" id="KW-1003">Cell membrane</keyword>
<evidence type="ECO:0000313" key="10">
    <source>
        <dbReference type="EMBL" id="GLI35909.1"/>
    </source>
</evidence>
<dbReference type="GO" id="GO:0006508">
    <property type="term" value="P:proteolysis"/>
    <property type="evidence" value="ECO:0007669"/>
    <property type="project" value="UniProtKB-KW"/>
</dbReference>
<evidence type="ECO:0000256" key="9">
    <source>
        <dbReference type="SAM" id="Phobius"/>
    </source>
</evidence>
<feature type="transmembrane region" description="Helical" evidence="9">
    <location>
        <begin position="203"/>
        <end position="221"/>
    </location>
</feature>
<reference evidence="10" key="1">
    <citation type="submission" date="2022-12" db="EMBL/GenBank/DDBJ databases">
        <title>Reference genome sequencing for broad-spectrum identification of bacterial and archaeal isolates by mass spectrometry.</title>
        <authorList>
            <person name="Sekiguchi Y."/>
            <person name="Tourlousse D.M."/>
        </authorList>
    </citation>
    <scope>NUCLEOTIDE SEQUENCE</scope>
    <source>
        <strain evidence="10">ASRB1</strain>
    </source>
</reference>
<feature type="transmembrane region" description="Helical" evidence="9">
    <location>
        <begin position="86"/>
        <end position="103"/>
    </location>
</feature>
<comment type="subcellular location">
    <subcellularLocation>
        <location evidence="1">Cell membrane</location>
        <topology evidence="1">Multi-pass membrane protein</topology>
    </subcellularLocation>
</comment>
<dbReference type="InterPro" id="IPR019127">
    <property type="entry name" value="Exosortase"/>
</dbReference>
<feature type="transmembrane region" description="Helical" evidence="9">
    <location>
        <begin position="57"/>
        <end position="74"/>
    </location>
</feature>
<keyword evidence="6 9" id="KW-1133">Transmembrane helix</keyword>
<comment type="caution">
    <text evidence="10">The sequence shown here is derived from an EMBL/GenBank/DDBJ whole genome shotgun (WGS) entry which is preliminary data.</text>
</comment>
<dbReference type="InterPro" id="IPR026392">
    <property type="entry name" value="Exo/Archaeosortase_dom"/>
</dbReference>
<dbReference type="RefSeq" id="WP_281796009.1">
    <property type="nucleotide sequence ID" value="NZ_BSDR01000001.1"/>
</dbReference>
<dbReference type="Proteomes" id="UP001144372">
    <property type="component" value="Unassembled WGS sequence"/>
</dbReference>
<evidence type="ECO:0000256" key="5">
    <source>
        <dbReference type="ARBA" id="ARBA00022801"/>
    </source>
</evidence>
<keyword evidence="5" id="KW-0378">Hydrolase</keyword>
<evidence type="ECO:0000256" key="4">
    <source>
        <dbReference type="ARBA" id="ARBA00022692"/>
    </source>
</evidence>
<evidence type="ECO:0000256" key="7">
    <source>
        <dbReference type="ARBA" id="ARBA00023136"/>
    </source>
</evidence>
<protein>
    <submittedName>
        <fullName evidence="10">Exosortase</fullName>
    </submittedName>
</protein>
<evidence type="ECO:0000256" key="3">
    <source>
        <dbReference type="ARBA" id="ARBA00022670"/>
    </source>
</evidence>
<dbReference type="AlphaFoldDB" id="A0A9W6LA02"/>
<feature type="transmembrane region" description="Helical" evidence="9">
    <location>
        <begin position="109"/>
        <end position="129"/>
    </location>
</feature>
<dbReference type="InterPro" id="IPR013426">
    <property type="entry name" value="EpsH-like"/>
</dbReference>
<accession>A0A9W6LA02</accession>
<dbReference type="NCBIfam" id="TIGR03109">
    <property type="entry name" value="exosort_XrtA"/>
    <property type="match status" value="1"/>
</dbReference>
<dbReference type="NCBIfam" id="TIGR04178">
    <property type="entry name" value="exo_archaeo"/>
    <property type="match status" value="1"/>
</dbReference>
<feature type="region of interest" description="Disordered" evidence="8">
    <location>
        <begin position="1"/>
        <end position="21"/>
    </location>
</feature>
<keyword evidence="3" id="KW-0645">Protease</keyword>
<gene>
    <name evidence="10" type="ORF">DAMNIGENAA_33420</name>
</gene>
<dbReference type="GO" id="GO:0005886">
    <property type="term" value="C:plasma membrane"/>
    <property type="evidence" value="ECO:0007669"/>
    <property type="project" value="UniProtKB-SubCell"/>
</dbReference>
<evidence type="ECO:0000256" key="1">
    <source>
        <dbReference type="ARBA" id="ARBA00004651"/>
    </source>
</evidence>
<feature type="transmembrane region" description="Helical" evidence="9">
    <location>
        <begin position="230"/>
        <end position="257"/>
    </location>
</feature>
<feature type="transmembrane region" description="Helical" evidence="9">
    <location>
        <begin position="28"/>
        <end position="45"/>
    </location>
</feature>
<feature type="transmembrane region" description="Helical" evidence="9">
    <location>
        <begin position="141"/>
        <end position="162"/>
    </location>
</feature>
<sequence length="302" mass="33270">MDQALQTTTSLEKSNAPESPQRGLLSQLQFPILLALLGVVFYPVYPSLANTWLNHSDNSHGILVPFIAAYFAWSKKDELRSVPLSTSWWGFAVLVFSLGFYLLSYAGGIAVAARLMIVTSLMGLVLFCYGREIFKTLAFPLFFLFFMVPVPDTVLGIAALPLQLFATKVSTFLIQAIGIPVFREGNMVYFAQTQLEVAEACSGIRSIMSYTMLSVILAYMLKGSWRKRAILVASAVPLALFANIVRVTGTGILAHFYGDRVARGFLHEFSGLAVFAFGFVLLFSEYLLLSRQKPVDEASPSS</sequence>
<keyword evidence="11" id="KW-1185">Reference proteome</keyword>
<dbReference type="GO" id="GO:0008233">
    <property type="term" value="F:peptidase activity"/>
    <property type="evidence" value="ECO:0007669"/>
    <property type="project" value="UniProtKB-KW"/>
</dbReference>
<evidence type="ECO:0000256" key="2">
    <source>
        <dbReference type="ARBA" id="ARBA00022475"/>
    </source>
</evidence>